<feature type="transmembrane region" description="Helical" evidence="15">
    <location>
        <begin position="280"/>
        <end position="299"/>
    </location>
</feature>
<feature type="transmembrane region" description="Helical" evidence="15">
    <location>
        <begin position="654"/>
        <end position="673"/>
    </location>
</feature>
<dbReference type="PANTHER" id="PTHR43185:SF1">
    <property type="entry name" value="FE(2+) TRANSPORTER FEOB"/>
    <property type="match status" value="1"/>
</dbReference>
<dbReference type="GO" id="GO:0005525">
    <property type="term" value="F:GTP binding"/>
    <property type="evidence" value="ECO:0007669"/>
    <property type="project" value="UniProtKB-KW"/>
</dbReference>
<evidence type="ECO:0000256" key="1">
    <source>
        <dbReference type="ARBA" id="ARBA00003926"/>
    </source>
</evidence>
<accession>A0A6S6R3V3</accession>
<feature type="transmembrane region" description="Helical" evidence="15">
    <location>
        <begin position="457"/>
        <end position="477"/>
    </location>
</feature>
<keyword evidence="3 15" id="KW-0813">Transport</keyword>
<dbReference type="SUPFAM" id="SSF52540">
    <property type="entry name" value="P-loop containing nucleoside triphosphate hydrolases"/>
    <property type="match status" value="1"/>
</dbReference>
<reference evidence="16 17" key="1">
    <citation type="journal article" date="2016" name="Int. J. Syst. Evol. Microbiol.">
        <title>Descriptions of Anaerotaenia torta gen. nov., sp. nov. and Anaerocolumna cellulosilytica gen. nov., sp. nov. isolated from a methanogenic reactor of cattle waste.</title>
        <authorList>
            <person name="Uek A."/>
            <person name="Ohtaki Y."/>
            <person name="Kaku N."/>
            <person name="Ueki K."/>
        </authorList>
    </citation>
    <scope>NUCLEOTIDE SEQUENCE [LARGE SCALE GENOMIC DNA]</scope>
    <source>
        <strain evidence="16 17">SN021</strain>
    </source>
</reference>
<dbReference type="KEGG" id="acel:acsn021_22960"/>
<dbReference type="InterPro" id="IPR041069">
    <property type="entry name" value="FeoB_Cyto"/>
</dbReference>
<evidence type="ECO:0000256" key="15">
    <source>
        <dbReference type="RuleBase" id="RU362098"/>
    </source>
</evidence>
<feature type="transmembrane region" description="Helical" evidence="15">
    <location>
        <begin position="346"/>
        <end position="369"/>
    </location>
</feature>
<dbReference type="NCBIfam" id="TIGR00437">
    <property type="entry name" value="feoB"/>
    <property type="match status" value="1"/>
</dbReference>
<feature type="transmembrane region" description="Helical" evidence="15">
    <location>
        <begin position="390"/>
        <end position="413"/>
    </location>
</feature>
<dbReference type="FunFam" id="3.40.50.300:FF:000426">
    <property type="entry name" value="Ferrous iron transport protein B"/>
    <property type="match status" value="1"/>
</dbReference>
<dbReference type="Pfam" id="PF02421">
    <property type="entry name" value="FeoB_N"/>
    <property type="match status" value="1"/>
</dbReference>
<evidence type="ECO:0000256" key="12">
    <source>
        <dbReference type="ARBA" id="ARBA00023134"/>
    </source>
</evidence>
<keyword evidence="12 15" id="KW-0342">GTP-binding</keyword>
<dbReference type="CDD" id="cd01879">
    <property type="entry name" value="FeoB"/>
    <property type="match status" value="1"/>
</dbReference>
<dbReference type="InterPro" id="IPR050860">
    <property type="entry name" value="FeoB_GTPase"/>
</dbReference>
<dbReference type="InterPro" id="IPR030389">
    <property type="entry name" value="G_FEOB_dom"/>
</dbReference>
<evidence type="ECO:0000256" key="11">
    <source>
        <dbReference type="ARBA" id="ARBA00023065"/>
    </source>
</evidence>
<evidence type="ECO:0000256" key="9">
    <source>
        <dbReference type="ARBA" id="ARBA00022989"/>
    </source>
</evidence>
<dbReference type="InterPro" id="IPR027417">
    <property type="entry name" value="P-loop_NTPase"/>
</dbReference>
<keyword evidence="4" id="KW-1003">Cell membrane</keyword>
<proteinExistence type="inferred from homology"/>
<comment type="function">
    <text evidence="1 15">Probable transporter of a GTP-driven Fe(2+) uptake system.</text>
</comment>
<keyword evidence="9 15" id="KW-1133">Transmembrane helix</keyword>
<feature type="transmembrane region" description="Helical" evidence="15">
    <location>
        <begin position="515"/>
        <end position="536"/>
    </location>
</feature>
<keyword evidence="5 15" id="KW-0410">Iron transport</keyword>
<feature type="transmembrane region" description="Helical" evidence="15">
    <location>
        <begin position="621"/>
        <end position="642"/>
    </location>
</feature>
<dbReference type="PRINTS" id="PR00326">
    <property type="entry name" value="GTP1OBG"/>
</dbReference>
<dbReference type="InterPro" id="IPR011640">
    <property type="entry name" value="Fe2_transport_prot_B_C"/>
</dbReference>
<comment type="subcellular location">
    <subcellularLocation>
        <location evidence="2">Cell inner membrane</location>
        <topology evidence="2">Multi-pass membrane protein</topology>
    </subcellularLocation>
    <subcellularLocation>
        <location evidence="15">Cell membrane</location>
        <topology evidence="15">Multi-pass membrane protein</topology>
    </subcellularLocation>
</comment>
<keyword evidence="6" id="KW-0997">Cell inner membrane</keyword>
<keyword evidence="13 15" id="KW-0472">Membrane</keyword>
<dbReference type="InterPro" id="IPR006073">
    <property type="entry name" value="GTP-bd"/>
</dbReference>
<evidence type="ECO:0000256" key="10">
    <source>
        <dbReference type="ARBA" id="ARBA00023004"/>
    </source>
</evidence>
<evidence type="ECO:0000256" key="2">
    <source>
        <dbReference type="ARBA" id="ARBA00004429"/>
    </source>
</evidence>
<dbReference type="PROSITE" id="PS51711">
    <property type="entry name" value="G_FEOB"/>
    <property type="match status" value="1"/>
</dbReference>
<dbReference type="GO" id="GO:0015093">
    <property type="term" value="F:ferrous iron transmembrane transporter activity"/>
    <property type="evidence" value="ECO:0007669"/>
    <property type="project" value="UniProtKB-UniRule"/>
</dbReference>
<evidence type="ECO:0000256" key="8">
    <source>
        <dbReference type="ARBA" id="ARBA00022741"/>
    </source>
</evidence>
<evidence type="ECO:0000256" key="7">
    <source>
        <dbReference type="ARBA" id="ARBA00022692"/>
    </source>
</evidence>
<dbReference type="Proteomes" id="UP000515561">
    <property type="component" value="Chromosome"/>
</dbReference>
<feature type="transmembrane region" description="Helical" evidence="15">
    <location>
        <begin position="425"/>
        <end position="445"/>
    </location>
</feature>
<evidence type="ECO:0000313" key="17">
    <source>
        <dbReference type="Proteomes" id="UP000515561"/>
    </source>
</evidence>
<dbReference type="RefSeq" id="WP_184089320.1">
    <property type="nucleotide sequence ID" value="NZ_AP023367.1"/>
</dbReference>
<dbReference type="Pfam" id="PF07664">
    <property type="entry name" value="FeoB_C"/>
    <property type="match status" value="1"/>
</dbReference>
<evidence type="ECO:0000313" key="16">
    <source>
        <dbReference type="EMBL" id="BCJ94727.1"/>
    </source>
</evidence>
<evidence type="ECO:0000256" key="5">
    <source>
        <dbReference type="ARBA" id="ARBA00022496"/>
    </source>
</evidence>
<keyword evidence="8" id="KW-0547">Nucleotide-binding</keyword>
<evidence type="ECO:0000256" key="14">
    <source>
        <dbReference type="NCBIfam" id="TIGR00437"/>
    </source>
</evidence>
<keyword evidence="7 15" id="KW-0812">Transmembrane</keyword>
<dbReference type="Gene3D" id="3.40.50.300">
    <property type="entry name" value="P-loop containing nucleotide triphosphate hydrolases"/>
    <property type="match status" value="1"/>
</dbReference>
<sequence>MNYSIALAGNPNSGKTTLFNELTGSKQHVGNWPGVTVDKKEGTYRKNKEITILDLPGTYSLSPYSAEEIVARDYIVKEKPHAVINIVDATSIERNLYLTLQILETQIPTVIALNMMDEVEARGDIIDINKLSKLLGVKVVPIVARSGRGLKELMEVAVDVAKAAKKPEVLDLFDDNISSAVSKIEELLDDAKAEERLWKAIKILEGDEIVTNSLSEPVKVSAEKVVKEAEKHADGDTEAKIADLRYQFISKTVKVAVKKKNTGHVETTSDKLDKILTNRILAIPLFAGIMYLIFAITFGESPIGVGVWLQTIVTDFWDGPLTTAIEEFLVNAGAADWALSLVIDGILAGLGGIISFLPQILVLFLLLSFMEDSGYMARVAFVMDRIFRRFGLSGKSFIPLLMGFGCSVPALMASRTLENEKDRRLTMMITPFMSCGAKLPIYLMFAATLFPNDNQTLVVYSIYFLGLAVAILSGIILSKTLFKGDISNFIMELPQYRIPTLRSVLIHAWDKLKGFAIKAGTVIFASTVLIWLLSNFNFSGMVDMEDSFLASIGNTFAFIFAPLGFGNWRATVGTFTGFIAKENIVSTFGVLFGASEDVATAAAEGAGALPGVTEIFTKVSAYSYMAFNLLCMPCFAAVGAIRREMGSLKWTLRTVGFQMLTAWVVAFLVYNIGNLIF</sequence>
<dbReference type="Pfam" id="PF07670">
    <property type="entry name" value="Gate"/>
    <property type="match status" value="2"/>
</dbReference>
<protein>
    <recommendedName>
        <fullName evidence="14 15">Ferrous iron transport protein B</fullName>
    </recommendedName>
</protein>
<dbReference type="AlphaFoldDB" id="A0A6S6R3V3"/>
<dbReference type="EMBL" id="AP023367">
    <property type="protein sequence ID" value="BCJ94727.1"/>
    <property type="molecule type" value="Genomic_DNA"/>
</dbReference>
<dbReference type="Pfam" id="PF17910">
    <property type="entry name" value="FeoB_Cyto"/>
    <property type="match status" value="1"/>
</dbReference>
<dbReference type="InterPro" id="IPR011642">
    <property type="entry name" value="Gate_dom"/>
</dbReference>
<comment type="similarity">
    <text evidence="15">Belongs to the TRAFAC class TrmE-Era-EngA-EngB-Septin-like GTPase superfamily. FeoB GTPase (TC 9.A.8) family.</text>
</comment>
<dbReference type="PANTHER" id="PTHR43185">
    <property type="entry name" value="FERROUS IRON TRANSPORT PROTEIN B"/>
    <property type="match status" value="1"/>
</dbReference>
<keyword evidence="17" id="KW-1185">Reference proteome</keyword>
<keyword evidence="10 15" id="KW-0408">Iron</keyword>
<gene>
    <name evidence="16" type="primary">feoB1</name>
    <name evidence="16" type="ORF">acsn021_22960</name>
</gene>
<feature type="transmembrane region" description="Helical" evidence="15">
    <location>
        <begin position="548"/>
        <end position="565"/>
    </location>
</feature>
<dbReference type="Gene3D" id="1.10.287.1770">
    <property type="match status" value="1"/>
</dbReference>
<name>A0A6S6R3V3_9FIRM</name>
<evidence type="ECO:0000256" key="13">
    <source>
        <dbReference type="ARBA" id="ARBA00023136"/>
    </source>
</evidence>
<dbReference type="GO" id="GO:0005886">
    <property type="term" value="C:plasma membrane"/>
    <property type="evidence" value="ECO:0007669"/>
    <property type="project" value="UniProtKB-SubCell"/>
</dbReference>
<evidence type="ECO:0000256" key="3">
    <source>
        <dbReference type="ARBA" id="ARBA00022448"/>
    </source>
</evidence>
<organism evidence="16 17">
    <name type="scientific">Anaerocolumna cellulosilytica</name>
    <dbReference type="NCBI Taxonomy" id="433286"/>
    <lineage>
        <taxon>Bacteria</taxon>
        <taxon>Bacillati</taxon>
        <taxon>Bacillota</taxon>
        <taxon>Clostridia</taxon>
        <taxon>Lachnospirales</taxon>
        <taxon>Lachnospiraceae</taxon>
        <taxon>Anaerocolumna</taxon>
    </lineage>
</organism>
<evidence type="ECO:0000256" key="4">
    <source>
        <dbReference type="ARBA" id="ARBA00022475"/>
    </source>
</evidence>
<keyword evidence="11" id="KW-0406">Ion transport</keyword>
<dbReference type="InterPro" id="IPR003373">
    <property type="entry name" value="Fe2_transport_prot-B"/>
</dbReference>
<evidence type="ECO:0000256" key="6">
    <source>
        <dbReference type="ARBA" id="ARBA00022519"/>
    </source>
</evidence>